<organism evidence="7 8">
    <name type="scientific">Gracilimonas halophila</name>
    <dbReference type="NCBI Taxonomy" id="1834464"/>
    <lineage>
        <taxon>Bacteria</taxon>
        <taxon>Pseudomonadati</taxon>
        <taxon>Balneolota</taxon>
        <taxon>Balneolia</taxon>
        <taxon>Balneolales</taxon>
        <taxon>Balneolaceae</taxon>
        <taxon>Gracilimonas</taxon>
    </lineage>
</organism>
<keyword evidence="3" id="KW-0808">Transferase</keyword>
<evidence type="ECO:0000256" key="2">
    <source>
        <dbReference type="ARBA" id="ARBA00022516"/>
    </source>
</evidence>
<gene>
    <name evidence="7" type="ORF">ACFSVN_00805</name>
</gene>
<dbReference type="Proteomes" id="UP001597460">
    <property type="component" value="Unassembled WGS sequence"/>
</dbReference>
<dbReference type="Pfam" id="PF01553">
    <property type="entry name" value="Acyltransferase"/>
    <property type="match status" value="1"/>
</dbReference>
<comment type="caution">
    <text evidence="7">The sequence shown here is derived from an EMBL/GenBank/DDBJ whole genome shotgun (WGS) entry which is preliminary data.</text>
</comment>
<dbReference type="GO" id="GO:0016746">
    <property type="term" value="F:acyltransferase activity"/>
    <property type="evidence" value="ECO:0007669"/>
    <property type="project" value="UniProtKB-KW"/>
</dbReference>
<evidence type="ECO:0000256" key="3">
    <source>
        <dbReference type="ARBA" id="ARBA00022679"/>
    </source>
</evidence>
<evidence type="ECO:0000313" key="7">
    <source>
        <dbReference type="EMBL" id="MFD2530979.1"/>
    </source>
</evidence>
<reference evidence="8" key="1">
    <citation type="journal article" date="2019" name="Int. J. Syst. Evol. Microbiol.">
        <title>The Global Catalogue of Microorganisms (GCM) 10K type strain sequencing project: providing services to taxonomists for standard genome sequencing and annotation.</title>
        <authorList>
            <consortium name="The Broad Institute Genomics Platform"/>
            <consortium name="The Broad Institute Genome Sequencing Center for Infectious Disease"/>
            <person name="Wu L."/>
            <person name="Ma J."/>
        </authorList>
    </citation>
    <scope>NUCLEOTIDE SEQUENCE [LARGE SCALE GENOMIC DNA]</scope>
    <source>
        <strain evidence="8">KCTC 52042</strain>
    </source>
</reference>
<dbReference type="RefSeq" id="WP_390297148.1">
    <property type="nucleotide sequence ID" value="NZ_JBHULI010000001.1"/>
</dbReference>
<proteinExistence type="predicted"/>
<dbReference type="EMBL" id="JBHULI010000001">
    <property type="protein sequence ID" value="MFD2530979.1"/>
    <property type="molecule type" value="Genomic_DNA"/>
</dbReference>
<feature type="domain" description="Phospholipid/glycerol acyltransferase" evidence="6">
    <location>
        <begin position="72"/>
        <end position="184"/>
    </location>
</feature>
<comment type="pathway">
    <text evidence="1">Lipid metabolism.</text>
</comment>
<evidence type="ECO:0000313" key="8">
    <source>
        <dbReference type="Proteomes" id="UP001597460"/>
    </source>
</evidence>
<dbReference type="PANTHER" id="PTHR10434">
    <property type="entry name" value="1-ACYL-SN-GLYCEROL-3-PHOSPHATE ACYLTRANSFERASE"/>
    <property type="match status" value="1"/>
</dbReference>
<protein>
    <submittedName>
        <fullName evidence="7">Lysophospholipid acyltransferase family protein</fullName>
    </submittedName>
</protein>
<keyword evidence="4" id="KW-0443">Lipid metabolism</keyword>
<dbReference type="SUPFAM" id="SSF69593">
    <property type="entry name" value="Glycerol-3-phosphate (1)-acyltransferase"/>
    <property type="match status" value="1"/>
</dbReference>
<evidence type="ECO:0000256" key="4">
    <source>
        <dbReference type="ARBA" id="ARBA00023098"/>
    </source>
</evidence>
<keyword evidence="8" id="KW-1185">Reference proteome</keyword>
<dbReference type="PANTHER" id="PTHR10434:SF64">
    <property type="entry name" value="1-ACYL-SN-GLYCEROL-3-PHOSPHATE ACYLTRANSFERASE-RELATED"/>
    <property type="match status" value="1"/>
</dbReference>
<evidence type="ECO:0000256" key="1">
    <source>
        <dbReference type="ARBA" id="ARBA00005189"/>
    </source>
</evidence>
<evidence type="ECO:0000256" key="5">
    <source>
        <dbReference type="ARBA" id="ARBA00023315"/>
    </source>
</evidence>
<name>A0ABW5JG27_9BACT</name>
<dbReference type="SMART" id="SM00563">
    <property type="entry name" value="PlsC"/>
    <property type="match status" value="1"/>
</dbReference>
<evidence type="ECO:0000259" key="6">
    <source>
        <dbReference type="SMART" id="SM00563"/>
    </source>
</evidence>
<dbReference type="InterPro" id="IPR002123">
    <property type="entry name" value="Plipid/glycerol_acylTrfase"/>
</dbReference>
<keyword evidence="5 7" id="KW-0012">Acyltransferase</keyword>
<accession>A0ABW5JG27</accession>
<dbReference type="CDD" id="cd07989">
    <property type="entry name" value="LPLAT_AGPAT-like"/>
    <property type="match status" value="1"/>
</dbReference>
<keyword evidence="2" id="KW-0444">Lipid biosynthesis</keyword>
<sequence length="259" mass="29480">MSKIRGFTKLALLIIFTLSTFTIYAIGLVIPKLLRSRYEPWRNLFMRTWAEGTAFIFNMDVTIEGVPPDAPFFLVSNHLSYLDIVPLYLSLKCTFVAKKAVRNWPILGFMVHSVGVIFVDRNRRTDVKRVNKELSESMNEYQGLIFFPEATSSGGEDILPFHASLLQFPAEKEVPVHTASISYKTGPRDVHARDSVCFFGARDGFMEHLLKLSQTTKIDCKIRFGEKAIISNDRKELAEKLHQNVKEIFEPTSVPTDNS</sequence>